<comment type="similarity">
    <text evidence="12">Belongs to the G-protein coupled receptor 1 family.</text>
</comment>
<comment type="caution">
    <text evidence="15">The sequence shown here is derived from an EMBL/GenBank/DDBJ whole genome shotgun (WGS) entry which is preliminary data.</text>
</comment>
<evidence type="ECO:0000256" key="10">
    <source>
        <dbReference type="ARBA" id="ARBA00023170"/>
    </source>
</evidence>
<evidence type="ECO:0000256" key="4">
    <source>
        <dbReference type="ARBA" id="ARBA00022606"/>
    </source>
</evidence>
<dbReference type="PROSITE" id="PS00237">
    <property type="entry name" value="G_PROTEIN_RECEP_F1_1"/>
    <property type="match status" value="2"/>
</dbReference>
<feature type="transmembrane region" description="Helical" evidence="13">
    <location>
        <begin position="513"/>
        <end position="536"/>
    </location>
</feature>
<dbReference type="PRINTS" id="PR00245">
    <property type="entry name" value="OLFACTORYR"/>
</dbReference>
<evidence type="ECO:0000256" key="12">
    <source>
        <dbReference type="RuleBase" id="RU000688"/>
    </source>
</evidence>
<keyword evidence="8 12" id="KW-0297">G-protein coupled receptor</keyword>
<evidence type="ECO:0000256" key="6">
    <source>
        <dbReference type="ARBA" id="ARBA00022725"/>
    </source>
</evidence>
<organism evidence="15 16">
    <name type="scientific">Monodon monoceros</name>
    <name type="common">Narwhal</name>
    <name type="synonym">Ceratodon monodon</name>
    <dbReference type="NCBI Taxonomy" id="40151"/>
    <lineage>
        <taxon>Eukaryota</taxon>
        <taxon>Metazoa</taxon>
        <taxon>Chordata</taxon>
        <taxon>Craniata</taxon>
        <taxon>Vertebrata</taxon>
        <taxon>Euteleostomi</taxon>
        <taxon>Mammalia</taxon>
        <taxon>Eutheria</taxon>
        <taxon>Laurasiatheria</taxon>
        <taxon>Artiodactyla</taxon>
        <taxon>Whippomorpha</taxon>
        <taxon>Cetacea</taxon>
        <taxon>Odontoceti</taxon>
        <taxon>Monodontidae</taxon>
        <taxon>Monodon</taxon>
    </lineage>
</organism>
<evidence type="ECO:0000313" key="16">
    <source>
        <dbReference type="Proteomes" id="UP000308365"/>
    </source>
</evidence>
<dbReference type="InterPro" id="IPR000725">
    <property type="entry name" value="Olfact_rcpt"/>
</dbReference>
<feature type="transmembrane region" description="Helical" evidence="13">
    <location>
        <begin position="233"/>
        <end position="255"/>
    </location>
</feature>
<evidence type="ECO:0000256" key="1">
    <source>
        <dbReference type="ARBA" id="ARBA00003929"/>
    </source>
</evidence>
<feature type="transmembrane region" description="Helical" evidence="13">
    <location>
        <begin position="478"/>
        <end position="501"/>
    </location>
</feature>
<dbReference type="FunFam" id="1.20.1070.10:FF:000001">
    <property type="entry name" value="Olfactory receptor"/>
    <property type="match status" value="1"/>
</dbReference>
<dbReference type="GO" id="GO:0004984">
    <property type="term" value="F:olfactory receptor activity"/>
    <property type="evidence" value="ECO:0007669"/>
    <property type="project" value="InterPro"/>
</dbReference>
<keyword evidence="3" id="KW-1003">Cell membrane</keyword>
<dbReference type="InterPro" id="IPR017452">
    <property type="entry name" value="GPCR_Rhodpsn_7TM"/>
</dbReference>
<gene>
    <name evidence="15" type="ORF">EI555_011446</name>
</gene>
<evidence type="ECO:0000256" key="8">
    <source>
        <dbReference type="ARBA" id="ARBA00023040"/>
    </source>
</evidence>
<dbReference type="AlphaFoldDB" id="A0A4U1FCV1"/>
<feature type="transmembrane region" description="Helical" evidence="13">
    <location>
        <begin position="421"/>
        <end position="439"/>
    </location>
</feature>
<evidence type="ECO:0000256" key="7">
    <source>
        <dbReference type="ARBA" id="ARBA00022989"/>
    </source>
</evidence>
<dbReference type="Pfam" id="PF13853">
    <property type="entry name" value="7tm_4"/>
    <property type="match status" value="3"/>
</dbReference>
<evidence type="ECO:0000259" key="14">
    <source>
        <dbReference type="PROSITE" id="PS50262"/>
    </source>
</evidence>
<comment type="function">
    <text evidence="1">Putative odorant or sperm cell receptor.</text>
</comment>
<feature type="transmembrane region" description="Helical" evidence="13">
    <location>
        <begin position="64"/>
        <end position="83"/>
    </location>
</feature>
<dbReference type="EMBL" id="RWIC01000256">
    <property type="protein sequence ID" value="TKC46646.1"/>
    <property type="molecule type" value="Genomic_DNA"/>
</dbReference>
<feature type="transmembrane region" description="Helical" evidence="13">
    <location>
        <begin position="380"/>
        <end position="401"/>
    </location>
</feature>
<keyword evidence="10 12" id="KW-0675">Receptor</keyword>
<dbReference type="PRINTS" id="PR00237">
    <property type="entry name" value="GPCRRHODOPSN"/>
</dbReference>
<feature type="transmembrane region" description="Helical" evidence="13">
    <location>
        <begin position="451"/>
        <end position="472"/>
    </location>
</feature>
<dbReference type="CDD" id="cd15225">
    <property type="entry name" value="7tmA_OR10A-like"/>
    <property type="match status" value="1"/>
</dbReference>
<feature type="transmembrane region" description="Helical" evidence="13">
    <location>
        <begin position="344"/>
        <end position="368"/>
    </location>
</feature>
<keyword evidence="4" id="KW-0716">Sensory transduction</keyword>
<dbReference type="PANTHER" id="PTHR26453">
    <property type="entry name" value="OLFACTORY RECEPTOR"/>
    <property type="match status" value="1"/>
</dbReference>
<dbReference type="SUPFAM" id="SSF81321">
    <property type="entry name" value="Family A G protein-coupled receptor-like"/>
    <property type="match status" value="2"/>
</dbReference>
<dbReference type="PROSITE" id="PS50262">
    <property type="entry name" value="G_PROTEIN_RECEP_F1_2"/>
    <property type="match status" value="2"/>
</dbReference>
<evidence type="ECO:0000256" key="5">
    <source>
        <dbReference type="ARBA" id="ARBA00022692"/>
    </source>
</evidence>
<keyword evidence="11 12" id="KW-0807">Transducer</keyword>
<proteinExistence type="inferred from homology"/>
<evidence type="ECO:0000313" key="15">
    <source>
        <dbReference type="EMBL" id="TKC46646.1"/>
    </source>
</evidence>
<accession>A0A4U1FCV1</accession>
<dbReference type="GO" id="GO:0004930">
    <property type="term" value="F:G protein-coupled receptor activity"/>
    <property type="evidence" value="ECO:0007669"/>
    <property type="project" value="UniProtKB-KW"/>
</dbReference>
<keyword evidence="7 13" id="KW-1133">Transmembrane helix</keyword>
<reference evidence="16" key="1">
    <citation type="journal article" date="2019" name="IScience">
        <title>Narwhal Genome Reveals Long-Term Low Genetic Diversity despite Current Large Abundance Size.</title>
        <authorList>
            <person name="Westbury M.V."/>
            <person name="Petersen B."/>
            <person name="Garde E."/>
            <person name="Heide-Jorgensen M.P."/>
            <person name="Lorenzen E.D."/>
        </authorList>
    </citation>
    <scope>NUCLEOTIDE SEQUENCE [LARGE SCALE GENOMIC DNA]</scope>
</reference>
<dbReference type="GO" id="GO:0005886">
    <property type="term" value="C:plasma membrane"/>
    <property type="evidence" value="ECO:0007669"/>
    <property type="project" value="UniProtKB-SubCell"/>
</dbReference>
<keyword evidence="6" id="KW-0552">Olfaction</keyword>
<name>A0A4U1FCV1_MONMO</name>
<dbReference type="Gene3D" id="1.20.1070.10">
    <property type="entry name" value="Rhodopsin 7-helix transmembrane proteins"/>
    <property type="match status" value="3"/>
</dbReference>
<feature type="domain" description="G-protein coupled receptors family 1 profile" evidence="14">
    <location>
        <begin position="360"/>
        <end position="538"/>
    </location>
</feature>
<evidence type="ECO:0000256" key="9">
    <source>
        <dbReference type="ARBA" id="ARBA00023136"/>
    </source>
</evidence>
<protein>
    <recommendedName>
        <fullName evidence="14">G-protein coupled receptors family 1 profile domain-containing protein</fullName>
    </recommendedName>
</protein>
<dbReference type="InterPro" id="IPR000276">
    <property type="entry name" value="GPCR_Rhodpsn"/>
</dbReference>
<evidence type="ECO:0000256" key="3">
    <source>
        <dbReference type="ARBA" id="ARBA00022475"/>
    </source>
</evidence>
<keyword evidence="9 13" id="KW-0472">Membrane</keyword>
<feature type="transmembrane region" description="Helical" evidence="13">
    <location>
        <begin position="137"/>
        <end position="160"/>
    </location>
</feature>
<evidence type="ECO:0000256" key="2">
    <source>
        <dbReference type="ARBA" id="ARBA00004651"/>
    </source>
</evidence>
<evidence type="ECO:0000256" key="11">
    <source>
        <dbReference type="ARBA" id="ARBA00023224"/>
    </source>
</evidence>
<dbReference type="FunFam" id="1.20.1070.10:FF:000410">
    <property type="entry name" value="Olfactory receptor 1348"/>
    <property type="match status" value="1"/>
</dbReference>
<sequence>MAEGNWTRFSELILMSFSSLPSEIQSLLFLIFLIIYLVTLLGNSLIILVTLADPMLHSPMNLSFIEIGFNLVIVPKMLGTLIAQDTTISFLGCATQMYFSFFFGVFECFLLATMAYDRYVAICNPLHYPVIMNPKTWAKLTVASWFPGIPMATVQTTWLFSFPFCGTKVNHFFCDSSPVLRLVCADTALFEIYAIVGTILVVMIPCLLILCSYTCIIAAILKIPSAKGKHKAFSTCSSHLLVVSLFYVSLSLIYFHPKSNNSPESKKVLSLSYTVMTPILNPIIYSLRNNEGVIEALVTYGDFHLPGVWMPNEILGRRITWRNWTIVNEFVHVGFSALSSELQALLFLLFLIIYLVTLMGNVLIILVTTEDSALQSPMYFFLRNLSFLEIGFNLVFLSKVLGTLIIQNTTISFLDCATQMYFFFFFGAAECCLLTTMTYDRYVAICDPLHYPVIMGFPVATVQTTWIFSFPFCGPNKALTATVLFIFFPFLLILGSILSTIFRMPSAKEKCKVFSTCSSHFLVVSLFYSTAILTYFRPQSSTSPVSKKLLSLSYRVVTPMLNPIIYSLRNSEVKTALRWAIHRTWDPQKL</sequence>
<feature type="transmembrane region" description="Helical" evidence="13">
    <location>
        <begin position="192"/>
        <end position="221"/>
    </location>
</feature>
<keyword evidence="5 12" id="KW-0812">Transmembrane</keyword>
<feature type="transmembrane region" description="Helical" evidence="13">
    <location>
        <begin position="27"/>
        <end position="52"/>
    </location>
</feature>
<evidence type="ECO:0000256" key="13">
    <source>
        <dbReference type="SAM" id="Phobius"/>
    </source>
</evidence>
<comment type="subcellular location">
    <subcellularLocation>
        <location evidence="2">Cell membrane</location>
        <topology evidence="2">Multi-pass membrane protein</topology>
    </subcellularLocation>
</comment>
<feature type="domain" description="G-protein coupled receptors family 1 profile" evidence="14">
    <location>
        <begin position="42"/>
        <end position="285"/>
    </location>
</feature>
<dbReference type="Proteomes" id="UP000308365">
    <property type="component" value="Unassembled WGS sequence"/>
</dbReference>
<feature type="transmembrane region" description="Helical" evidence="13">
    <location>
        <begin position="95"/>
        <end position="116"/>
    </location>
</feature>